<accession>A0A0E9PSY1</accession>
<dbReference type="EMBL" id="GBXM01101367">
    <property type="protein sequence ID" value="JAH07210.1"/>
    <property type="molecule type" value="Transcribed_RNA"/>
</dbReference>
<name>A0A0E9PSY1_ANGAN</name>
<reference evidence="1" key="1">
    <citation type="submission" date="2014-11" db="EMBL/GenBank/DDBJ databases">
        <authorList>
            <person name="Amaro Gonzalez C."/>
        </authorList>
    </citation>
    <scope>NUCLEOTIDE SEQUENCE</scope>
</reference>
<evidence type="ECO:0000313" key="1">
    <source>
        <dbReference type="EMBL" id="JAH07210.1"/>
    </source>
</evidence>
<organism evidence="1">
    <name type="scientific">Anguilla anguilla</name>
    <name type="common">European freshwater eel</name>
    <name type="synonym">Muraena anguilla</name>
    <dbReference type="NCBI Taxonomy" id="7936"/>
    <lineage>
        <taxon>Eukaryota</taxon>
        <taxon>Metazoa</taxon>
        <taxon>Chordata</taxon>
        <taxon>Craniata</taxon>
        <taxon>Vertebrata</taxon>
        <taxon>Euteleostomi</taxon>
        <taxon>Actinopterygii</taxon>
        <taxon>Neopterygii</taxon>
        <taxon>Teleostei</taxon>
        <taxon>Anguilliformes</taxon>
        <taxon>Anguillidae</taxon>
        <taxon>Anguilla</taxon>
    </lineage>
</organism>
<protein>
    <submittedName>
        <fullName evidence="1">Uncharacterized protein</fullName>
    </submittedName>
</protein>
<reference evidence="1" key="2">
    <citation type="journal article" date="2015" name="Fish Shellfish Immunol.">
        <title>Early steps in the European eel (Anguilla anguilla)-Vibrio vulnificus interaction in the gills: Role of the RtxA13 toxin.</title>
        <authorList>
            <person name="Callol A."/>
            <person name="Pajuelo D."/>
            <person name="Ebbesson L."/>
            <person name="Teles M."/>
            <person name="MacKenzie S."/>
            <person name="Amaro C."/>
        </authorList>
    </citation>
    <scope>NUCLEOTIDE SEQUENCE</scope>
</reference>
<dbReference type="AlphaFoldDB" id="A0A0E9PSY1"/>
<proteinExistence type="predicted"/>
<sequence length="52" mass="5923">MKCNLSKGMELLLHDCCAVMVWLNLGTKVHCNTRVHCRQAKCKGNKTESLFE</sequence>